<dbReference type="InterPro" id="IPR003593">
    <property type="entry name" value="AAA+_ATPase"/>
</dbReference>
<dbReference type="PANTHER" id="PTHR43158:SF1">
    <property type="entry name" value="ABC TRANSPORTER, ATP-BINDING PROTEIN"/>
    <property type="match status" value="1"/>
</dbReference>
<dbReference type="InterPro" id="IPR027417">
    <property type="entry name" value="P-loop_NTPase"/>
</dbReference>
<sequence>MLHVRNVSFSYRKQLIFKDITAQFPIGKIIGIAGANGCGKSTFIRLLTGMLQPDTGEILLYEDRVTRTSCKQFAYLPDIDLFYADNTGEEVFTFYQSQFADFSIEKARQAADYLQVSTTAKLQKLSKGKRALVKMAATLGRNVPYYIMDEPFSGLDPMVRESLIRGLIQFIEPDTQTIILSTHEIYEVEPVLDALMVIKDQQIIAYETLEDIRDELQKDAVAWLKSQHQ</sequence>
<dbReference type="GO" id="GO:0016887">
    <property type="term" value="F:ATP hydrolysis activity"/>
    <property type="evidence" value="ECO:0007669"/>
    <property type="project" value="InterPro"/>
</dbReference>
<dbReference type="GO" id="GO:0005524">
    <property type="term" value="F:ATP binding"/>
    <property type="evidence" value="ECO:0007669"/>
    <property type="project" value="UniProtKB-KW"/>
</dbReference>
<dbReference type="Proteomes" id="UP000616608">
    <property type="component" value="Unassembled WGS sequence"/>
</dbReference>
<dbReference type="RefSeq" id="WP_188614758.1">
    <property type="nucleotide sequence ID" value="NZ_BMJT01000005.1"/>
</dbReference>
<dbReference type="SMART" id="SM00382">
    <property type="entry name" value="AAA"/>
    <property type="match status" value="1"/>
</dbReference>
<evidence type="ECO:0000313" key="4">
    <source>
        <dbReference type="EMBL" id="GGG24293.1"/>
    </source>
</evidence>
<keyword evidence="2 4" id="KW-0067">ATP-binding</keyword>
<dbReference type="SUPFAM" id="SSF52540">
    <property type="entry name" value="P-loop containing nucleoside triphosphate hydrolases"/>
    <property type="match status" value="1"/>
</dbReference>
<dbReference type="PROSITE" id="PS50893">
    <property type="entry name" value="ABC_TRANSPORTER_2"/>
    <property type="match status" value="1"/>
</dbReference>
<evidence type="ECO:0000256" key="1">
    <source>
        <dbReference type="ARBA" id="ARBA00022741"/>
    </source>
</evidence>
<dbReference type="Gene3D" id="3.40.50.300">
    <property type="entry name" value="P-loop containing nucleotide triphosphate hydrolases"/>
    <property type="match status" value="1"/>
</dbReference>
<protein>
    <submittedName>
        <fullName evidence="4">ABC transporter ATP-binding protein YhcG</fullName>
    </submittedName>
</protein>
<dbReference type="PANTHER" id="PTHR43158">
    <property type="entry name" value="SKFA PEPTIDE EXPORT ATP-BINDING PROTEIN SKFE"/>
    <property type="match status" value="1"/>
</dbReference>
<name>A0A917G5V2_9BACI</name>
<evidence type="ECO:0000256" key="2">
    <source>
        <dbReference type="ARBA" id="ARBA00022840"/>
    </source>
</evidence>
<comment type="caution">
    <text evidence="4">The sequence shown here is derived from an EMBL/GenBank/DDBJ whole genome shotgun (WGS) entry which is preliminary data.</text>
</comment>
<gene>
    <name evidence="4" type="primary">yhcG</name>
    <name evidence="4" type="ORF">GCM10007425_18480</name>
</gene>
<keyword evidence="5" id="KW-1185">Reference proteome</keyword>
<proteinExistence type="predicted"/>
<organism evidence="4 5">
    <name type="scientific">Lysinibacillus alkalisoli</name>
    <dbReference type="NCBI Taxonomy" id="1911548"/>
    <lineage>
        <taxon>Bacteria</taxon>
        <taxon>Bacillati</taxon>
        <taxon>Bacillota</taxon>
        <taxon>Bacilli</taxon>
        <taxon>Bacillales</taxon>
        <taxon>Bacillaceae</taxon>
        <taxon>Lysinibacillus</taxon>
    </lineage>
</organism>
<evidence type="ECO:0000313" key="5">
    <source>
        <dbReference type="Proteomes" id="UP000616608"/>
    </source>
</evidence>
<dbReference type="InterPro" id="IPR003439">
    <property type="entry name" value="ABC_transporter-like_ATP-bd"/>
</dbReference>
<accession>A0A917G5V2</accession>
<dbReference type="AlphaFoldDB" id="A0A917G5V2"/>
<dbReference type="Pfam" id="PF00005">
    <property type="entry name" value="ABC_tran"/>
    <property type="match status" value="1"/>
</dbReference>
<reference evidence="4" key="1">
    <citation type="journal article" date="2014" name="Int. J. Syst. Evol. Microbiol.">
        <title>Complete genome sequence of Corynebacterium casei LMG S-19264T (=DSM 44701T), isolated from a smear-ripened cheese.</title>
        <authorList>
            <consortium name="US DOE Joint Genome Institute (JGI-PGF)"/>
            <person name="Walter F."/>
            <person name="Albersmeier A."/>
            <person name="Kalinowski J."/>
            <person name="Ruckert C."/>
        </authorList>
    </citation>
    <scope>NUCLEOTIDE SEQUENCE</scope>
    <source>
        <strain evidence="4">CGMCC 1.15760</strain>
    </source>
</reference>
<reference evidence="4" key="2">
    <citation type="submission" date="2020-09" db="EMBL/GenBank/DDBJ databases">
        <authorList>
            <person name="Sun Q."/>
            <person name="Zhou Y."/>
        </authorList>
    </citation>
    <scope>NUCLEOTIDE SEQUENCE</scope>
    <source>
        <strain evidence="4">CGMCC 1.15760</strain>
    </source>
</reference>
<feature type="domain" description="ABC transporter" evidence="3">
    <location>
        <begin position="2"/>
        <end position="225"/>
    </location>
</feature>
<evidence type="ECO:0000259" key="3">
    <source>
        <dbReference type="PROSITE" id="PS50893"/>
    </source>
</evidence>
<keyword evidence="1" id="KW-0547">Nucleotide-binding</keyword>
<dbReference type="EMBL" id="BMJT01000005">
    <property type="protein sequence ID" value="GGG24293.1"/>
    <property type="molecule type" value="Genomic_DNA"/>
</dbReference>